<dbReference type="SMART" id="SM00311">
    <property type="entry name" value="PWI"/>
    <property type="match status" value="1"/>
</dbReference>
<feature type="coiled-coil region" evidence="2">
    <location>
        <begin position="832"/>
        <end position="859"/>
    </location>
</feature>
<evidence type="ECO:0000313" key="6">
    <source>
        <dbReference type="EMBL" id="CEM11461.1"/>
    </source>
</evidence>
<evidence type="ECO:0000256" key="3">
    <source>
        <dbReference type="SAM" id="MobiDB-lite"/>
    </source>
</evidence>
<feature type="coiled-coil region" evidence="2">
    <location>
        <begin position="668"/>
        <end position="695"/>
    </location>
</feature>
<organism evidence="6">
    <name type="scientific">Chromera velia CCMP2878</name>
    <dbReference type="NCBI Taxonomy" id="1169474"/>
    <lineage>
        <taxon>Eukaryota</taxon>
        <taxon>Sar</taxon>
        <taxon>Alveolata</taxon>
        <taxon>Colpodellida</taxon>
        <taxon>Chromeraceae</taxon>
        <taxon>Chromera</taxon>
    </lineage>
</organism>
<dbReference type="CDD" id="cd12446">
    <property type="entry name" value="RRM_RBM25"/>
    <property type="match status" value="1"/>
</dbReference>
<name>A0A0G4FF36_9ALVE</name>
<feature type="domain" description="PWI" evidence="5">
    <location>
        <begin position="870"/>
        <end position="974"/>
    </location>
</feature>
<dbReference type="InterPro" id="IPR034268">
    <property type="entry name" value="RBM25_RRM"/>
</dbReference>
<feature type="compositionally biased region" description="Basic and acidic residues" evidence="3">
    <location>
        <begin position="516"/>
        <end position="526"/>
    </location>
</feature>
<dbReference type="Gene3D" id="1.20.1390.10">
    <property type="entry name" value="PWI domain"/>
    <property type="match status" value="1"/>
</dbReference>
<dbReference type="SMART" id="SM00360">
    <property type="entry name" value="RRM"/>
    <property type="match status" value="1"/>
</dbReference>
<feature type="region of interest" description="Disordered" evidence="3">
    <location>
        <begin position="306"/>
        <end position="378"/>
    </location>
</feature>
<feature type="region of interest" description="Disordered" evidence="3">
    <location>
        <begin position="717"/>
        <end position="807"/>
    </location>
</feature>
<dbReference type="InterPro" id="IPR035979">
    <property type="entry name" value="RBD_domain_sf"/>
</dbReference>
<accession>A0A0G4FF36</accession>
<dbReference type="AlphaFoldDB" id="A0A0G4FF36"/>
<dbReference type="Pfam" id="PF01480">
    <property type="entry name" value="PWI"/>
    <property type="match status" value="1"/>
</dbReference>
<dbReference type="PROSITE" id="PS51025">
    <property type="entry name" value="PWI"/>
    <property type="match status" value="1"/>
</dbReference>
<dbReference type="PANTHER" id="PTHR18806">
    <property type="entry name" value="RBM25 PROTEIN"/>
    <property type="match status" value="1"/>
</dbReference>
<keyword evidence="1" id="KW-0694">RNA-binding</keyword>
<feature type="compositionally biased region" description="Basic and acidic residues" evidence="3">
    <location>
        <begin position="729"/>
        <end position="807"/>
    </location>
</feature>
<dbReference type="SUPFAM" id="SSF54928">
    <property type="entry name" value="RNA-binding domain, RBD"/>
    <property type="match status" value="1"/>
</dbReference>
<dbReference type="InterPro" id="IPR012677">
    <property type="entry name" value="Nucleotide-bd_a/b_plait_sf"/>
</dbReference>
<reference evidence="6" key="1">
    <citation type="submission" date="2014-11" db="EMBL/GenBank/DDBJ databases">
        <authorList>
            <person name="Otto D Thomas"/>
            <person name="Naeem Raeece"/>
        </authorList>
    </citation>
    <scope>NUCLEOTIDE SEQUENCE</scope>
</reference>
<evidence type="ECO:0008006" key="7">
    <source>
        <dbReference type="Google" id="ProtNLM"/>
    </source>
</evidence>
<keyword evidence="2" id="KW-0175">Coiled coil</keyword>
<feature type="compositionally biased region" description="Pro residues" evidence="3">
    <location>
        <begin position="1"/>
        <end position="12"/>
    </location>
</feature>
<feature type="compositionally biased region" description="Basic and acidic residues" evidence="3">
    <location>
        <begin position="537"/>
        <end position="620"/>
    </location>
</feature>
<protein>
    <recommendedName>
        <fullName evidence="7">PWI domain-containing protein</fullName>
    </recommendedName>
</protein>
<feature type="compositionally biased region" description="Basic and acidic residues" evidence="3">
    <location>
        <begin position="361"/>
        <end position="378"/>
    </location>
</feature>
<dbReference type="InterPro" id="IPR052768">
    <property type="entry name" value="RBM25"/>
</dbReference>
<evidence type="ECO:0000259" key="5">
    <source>
        <dbReference type="PROSITE" id="PS51025"/>
    </source>
</evidence>
<dbReference type="EMBL" id="CDMZ01000308">
    <property type="protein sequence ID" value="CEM11461.1"/>
    <property type="molecule type" value="Genomic_DNA"/>
</dbReference>
<dbReference type="InterPro" id="IPR002483">
    <property type="entry name" value="PWI_dom"/>
</dbReference>
<dbReference type="PANTHER" id="PTHR18806:SF4">
    <property type="entry name" value="RNA-BINDING PROTEIN 25"/>
    <property type="match status" value="1"/>
</dbReference>
<evidence type="ECO:0000259" key="4">
    <source>
        <dbReference type="PROSITE" id="PS50102"/>
    </source>
</evidence>
<evidence type="ECO:0000256" key="2">
    <source>
        <dbReference type="SAM" id="Coils"/>
    </source>
</evidence>
<proteinExistence type="predicted"/>
<feature type="region of interest" description="Disordered" evidence="3">
    <location>
        <begin position="1"/>
        <end position="34"/>
    </location>
</feature>
<feature type="compositionally biased region" description="Low complexity" evidence="3">
    <location>
        <begin position="463"/>
        <end position="475"/>
    </location>
</feature>
<dbReference type="PROSITE" id="PS50102">
    <property type="entry name" value="RRM"/>
    <property type="match status" value="1"/>
</dbReference>
<dbReference type="GO" id="GO:0003729">
    <property type="term" value="F:mRNA binding"/>
    <property type="evidence" value="ECO:0007669"/>
    <property type="project" value="TreeGrafter"/>
</dbReference>
<gene>
    <name evidence="6" type="ORF">Cvel_3245</name>
</gene>
<dbReference type="InterPro" id="IPR000504">
    <property type="entry name" value="RRM_dom"/>
</dbReference>
<dbReference type="VEuPathDB" id="CryptoDB:Cvel_3245"/>
<evidence type="ECO:0000256" key="1">
    <source>
        <dbReference type="PROSITE-ProRule" id="PRU00176"/>
    </source>
</evidence>
<dbReference type="GO" id="GO:0005681">
    <property type="term" value="C:spliceosomal complex"/>
    <property type="evidence" value="ECO:0007669"/>
    <property type="project" value="TreeGrafter"/>
</dbReference>
<feature type="domain" description="RRM" evidence="4">
    <location>
        <begin position="166"/>
        <end position="244"/>
    </location>
</feature>
<feature type="compositionally biased region" description="Basic and acidic residues" evidence="3">
    <location>
        <begin position="479"/>
        <end position="508"/>
    </location>
</feature>
<dbReference type="Pfam" id="PF00076">
    <property type="entry name" value="RRM_1"/>
    <property type="match status" value="1"/>
</dbReference>
<feature type="region of interest" description="Disordered" evidence="3">
    <location>
        <begin position="449"/>
        <end position="640"/>
    </location>
</feature>
<sequence length="974" mass="109539">MQRAPPAPPFARGPPGGSGGPLMPPPGMGMGRGGMNMPMGGPPGIGGMGMGRGMPMPPMGMGGPNTMMQQPMGGMGGMQPGPMGAPPRPMQPMPLPPMQQQPLTRMPATAPPSVLQGPSILAAPSANGAGPGPSRLPMVMGSGGALAGASGTRYDRDGHEIPENSTTVFVGKLDVVVENDFIEGLMECCGAVVKWTRKRNPSSGKAMAFGFCEFEACESVTKAIRAVNGKKIAGKELLVKAEDKVKEYALHWVEMRRTERARLIVTAAMQILTDPAAPQTKEEKADLLAVCVDTVRKGKIWVMPRASPKHAEGAGEDGAAAAEGQKDEEMPPAFPIPEANGVNGEAGGASGTAEKVSGVVPEKEAKEQKEKEEADKAKDSEGVWLKFLGVAEKYKALKPAAPGLLPGSTGGQPHEDLIKWVQEQLKDDFERELLNCEASVQTFLTRNAERNDKYTKMAGGAGPSTAGAVASSSAGAAGGEDKERPRTSSERDRDGTRGRTDREREREGSQGARRHAVPESHARGERISVSVGRSSVHSRDSKGGGRRSRWDDKEKDKDRSRSRGSERDRDRLKKEEGGEKGSVRERDRDLWKKEQEERQAISGRKRETSEERERRIESVRPSECGLPSGYRPSRREKNRLEKLRELDRQRDSEYVRRERSWRSIETSFARFETREKEQEEDAEKMKAKFREMKKDLSDLGSFDSVFRWSGRERDYKRHRRTEIEDDEDDRKAEKAVLREKEEAERKKNEEEQARKKQEEEERQRKEQEEAQKKELERLRREEEKAEEERKRREREERDRRRVEEDEKNRARMRNLFGSSADEDDFDKKHRPLQRLEVHLDKKNIEAQEAEKHKKLAEMKQILDSVPQDRESVFALEVLWDLLEEHGTLEKKVRPWMIKKVVEFLGDEHASQQLCEALMKKIRARTPPATVAEELRQVLDEDAEAFIVKLWRMIVFEQRHIQFLANKARQQQQEV</sequence>
<dbReference type="Gene3D" id="3.30.70.330">
    <property type="match status" value="1"/>
</dbReference>